<dbReference type="EC" id="3.4.24.-" evidence="2"/>
<dbReference type="Gene3D" id="4.10.1080.10">
    <property type="entry name" value="TSP type-3 repeat"/>
    <property type="match status" value="1"/>
</dbReference>
<reference evidence="2" key="1">
    <citation type="submission" date="2022-06" db="EMBL/GenBank/DDBJ databases">
        <title>Alkalimarinus sp. nov., isolated from gut of a Alitta virens.</title>
        <authorList>
            <person name="Yang A.I."/>
            <person name="Shin N.-R."/>
        </authorList>
    </citation>
    <scope>NUCLEOTIDE SEQUENCE</scope>
    <source>
        <strain evidence="2">A2M4</strain>
    </source>
</reference>
<sequence length="970" mass="107152">MPGKHSQFFIFQQLADSYPLIQGNAGTVLAAATEQNNQRNAAFGSNIISNIENGGYVDYAPQFKRLLRWLLKRDNLTTAEPASIKLSLMDSNTALKTTNWLARHFPLWDVTYCSDTSQLSTCTSNADLIITGSSYSSPVSENFISSLTSTLQSAQSKGAALLYIHLHSWNTSSLSHPIANLMNLSMQSPGGAGNYFSDDAANWDNYPQMLASNSPINNVNKMVSALSNNSFSFDLTSCTANCNAFKSEFSNAANALKEKIKQLDINNVDIFEKNNYTLEKQLILLADVYRQNIRYPMGPHTDTQTFMHAYFADYMVYNSRKVNATQADLGNFSRSDFSHITPTTQTLQLKSKRNFRSAGVYAIPGQTFTVTRHDNSDVNVSVFINTQRSGSTHEFDNNGYSRPKFLQSSWVAISPGQTITLTSPYGGPIQLGYNTNDKDVELTFSNVGEHAYWATAADNDRFTAQLQAGDFDWAEIATASFEVHSQLNKMRSSIGSTWATAADLAQATETYTHNYPHVLAGFQGPGIDKVDEIHDFAAINGWEVPILDLVKHMNADQATCGAGCSGNPYDAYWAFGPTGHGDIHELGHGLEKGKFRFSGWDGHASTNPYSYYSKSKYAAATSTPSSCQSLPSSDMFETLHLSLRQDDPFAYMQAANLNGWNHGAAIYIQMMMAAQDQGALIEGWHLLARLHLLLHEYDKADNNDDEWLARRSKLGFSGMDLATARSLNNNDWLAISISYVTGYNYSKFLTMWGLDISTSIQNFILSQGYPEMPLKFYQTSGNDYCEGLDKPSVVINDRDGDGYIDAFDAFPDDPTEHADADGDGLGDNADNSYDLNPVEMDYHNVEVQRASSTSQCMGIDSSTAPLGQQIIEVACSQDSNSLWSWGNDGRIHAQADPSLCIQSTGYGNSAQLTLQSCSNNDTQKWSYDVAEYSIRNRLNARAAFDRFSNSNINIWGFHGGANQQWVITAP</sequence>
<gene>
    <name evidence="2" type="ORF">NKI27_13385</name>
</gene>
<dbReference type="InterPro" id="IPR035423">
    <property type="entry name" value="M60-like_N"/>
</dbReference>
<dbReference type="NCBIfam" id="NF038322">
    <property type="entry name" value="ImpA_fam_HExGH"/>
    <property type="match status" value="1"/>
</dbReference>
<dbReference type="Gene3D" id="1.10.390.30">
    <property type="entry name" value="Peptidase M60, enhancin-like domain 3"/>
    <property type="match status" value="1"/>
</dbReference>
<dbReference type="EMBL" id="CP100390">
    <property type="protein sequence ID" value="UZE95057.1"/>
    <property type="molecule type" value="Genomic_DNA"/>
</dbReference>
<dbReference type="SMART" id="SM00458">
    <property type="entry name" value="RICIN"/>
    <property type="match status" value="1"/>
</dbReference>
<dbReference type="InterPro" id="IPR000772">
    <property type="entry name" value="Ricin_B_lectin"/>
</dbReference>
<keyword evidence="2" id="KW-0645">Protease</keyword>
<dbReference type="SMART" id="SM01276">
    <property type="entry name" value="M60-like"/>
    <property type="match status" value="1"/>
</dbReference>
<dbReference type="InterPro" id="IPR040711">
    <property type="entry name" value="IMPa_N_2"/>
</dbReference>
<name>A0ABY6MZ57_9ALTE</name>
<dbReference type="SUPFAM" id="SSF103647">
    <property type="entry name" value="TSP type-3 repeat"/>
    <property type="match status" value="1"/>
</dbReference>
<accession>A0ABY6MZ57</accession>
<dbReference type="Gene3D" id="2.80.10.50">
    <property type="match status" value="1"/>
</dbReference>
<organism evidence="2 3">
    <name type="scientific">Alkalimarinus alittae</name>
    <dbReference type="NCBI Taxonomy" id="2961619"/>
    <lineage>
        <taxon>Bacteria</taxon>
        <taxon>Pseudomonadati</taxon>
        <taxon>Pseudomonadota</taxon>
        <taxon>Gammaproteobacteria</taxon>
        <taxon>Alteromonadales</taxon>
        <taxon>Alteromonadaceae</taxon>
        <taxon>Alkalimarinus</taxon>
    </lineage>
</organism>
<dbReference type="PROSITE" id="PS50231">
    <property type="entry name" value="RICIN_B_LECTIN"/>
    <property type="match status" value="1"/>
</dbReference>
<keyword evidence="2" id="KW-0482">Metalloprotease</keyword>
<keyword evidence="2" id="KW-0378">Hydrolase</keyword>
<evidence type="ECO:0000313" key="2">
    <source>
        <dbReference type="EMBL" id="UZE95057.1"/>
    </source>
</evidence>
<dbReference type="InterPro" id="IPR041549">
    <property type="entry name" value="IMPa_helical"/>
</dbReference>
<keyword evidence="3" id="KW-1185">Reference proteome</keyword>
<evidence type="ECO:0000313" key="3">
    <source>
        <dbReference type="Proteomes" id="UP001163739"/>
    </source>
</evidence>
<feature type="domain" description="Peptidase M60" evidence="1">
    <location>
        <begin position="353"/>
        <end position="675"/>
    </location>
</feature>
<dbReference type="Pfam" id="PF18642">
    <property type="entry name" value="IMPa_helical"/>
    <property type="match status" value="1"/>
</dbReference>
<dbReference type="InterPro" id="IPR042279">
    <property type="entry name" value="Pep_M60_3"/>
</dbReference>
<evidence type="ECO:0000259" key="1">
    <source>
        <dbReference type="PROSITE" id="PS51723"/>
    </source>
</evidence>
<dbReference type="Gene3D" id="2.60.120.1250">
    <property type="entry name" value="Peptidase M60, enhancin-like domain 1"/>
    <property type="match status" value="1"/>
</dbReference>
<protein>
    <submittedName>
        <fullName evidence="2">ImpA family metalloprotease</fullName>
        <ecNumber evidence="2">3.4.24.-</ecNumber>
    </submittedName>
</protein>
<dbReference type="Pfam" id="PF18650">
    <property type="entry name" value="IMPa_N_2"/>
    <property type="match status" value="1"/>
</dbReference>
<dbReference type="Proteomes" id="UP001163739">
    <property type="component" value="Chromosome"/>
</dbReference>
<dbReference type="Pfam" id="PF17291">
    <property type="entry name" value="M60-like_N"/>
    <property type="match status" value="1"/>
</dbReference>
<dbReference type="GO" id="GO:0008237">
    <property type="term" value="F:metallopeptidase activity"/>
    <property type="evidence" value="ECO:0007669"/>
    <property type="project" value="UniProtKB-KW"/>
</dbReference>
<dbReference type="InterPro" id="IPR035992">
    <property type="entry name" value="Ricin_B-like_lectins"/>
</dbReference>
<dbReference type="PROSITE" id="PS51723">
    <property type="entry name" value="PEPTIDASE_M60"/>
    <property type="match status" value="1"/>
</dbReference>
<dbReference type="SUPFAM" id="SSF50370">
    <property type="entry name" value="Ricin B-like lectins"/>
    <property type="match status" value="1"/>
</dbReference>
<dbReference type="InterPro" id="IPR031161">
    <property type="entry name" value="Peptidase_M60_dom"/>
</dbReference>
<proteinExistence type="predicted"/>
<dbReference type="InterPro" id="IPR028974">
    <property type="entry name" value="TSP_type-3_rpt"/>
</dbReference>
<dbReference type="Pfam" id="PF00652">
    <property type="entry name" value="Ricin_B_lectin"/>
    <property type="match status" value="1"/>
</dbReference>